<evidence type="ECO:0000256" key="4">
    <source>
        <dbReference type="ARBA" id="ARBA00023136"/>
    </source>
</evidence>
<evidence type="ECO:0000313" key="8">
    <source>
        <dbReference type="EMBL" id="KAF0038424.1"/>
    </source>
</evidence>
<feature type="compositionally biased region" description="Basic and acidic residues" evidence="5">
    <location>
        <begin position="72"/>
        <end position="85"/>
    </location>
</feature>
<dbReference type="GO" id="GO:0005506">
    <property type="term" value="F:iron ion binding"/>
    <property type="evidence" value="ECO:0007669"/>
    <property type="project" value="InterPro"/>
</dbReference>
<dbReference type="GO" id="GO:0016491">
    <property type="term" value="F:oxidoreductase activity"/>
    <property type="evidence" value="ECO:0007669"/>
    <property type="project" value="InterPro"/>
</dbReference>
<feature type="region of interest" description="Disordered" evidence="5">
    <location>
        <begin position="1"/>
        <end position="36"/>
    </location>
</feature>
<dbReference type="AlphaFoldDB" id="A0A6A4T5F6"/>
<dbReference type="InterPro" id="IPR006694">
    <property type="entry name" value="Fatty_acid_hydroxylase"/>
</dbReference>
<dbReference type="GO" id="GO:0016020">
    <property type="term" value="C:membrane"/>
    <property type="evidence" value="ECO:0007669"/>
    <property type="project" value="UniProtKB-SubCell"/>
</dbReference>
<name>A0A6A4T5F6_SCOMX</name>
<feature type="compositionally biased region" description="Low complexity" evidence="5">
    <location>
        <begin position="87"/>
        <end position="97"/>
    </location>
</feature>
<dbReference type="Pfam" id="PF04116">
    <property type="entry name" value="FA_hydroxylase"/>
    <property type="match status" value="1"/>
</dbReference>
<keyword evidence="2 6" id="KW-0812">Transmembrane</keyword>
<sequence>MPGGKARNGNASGSARRPDSGSADEGSTGLGSVHPGGLLTARCAAGKKKCLRFLRERAWAVSSTPTIHSELKCRGEPALPAERRQQQRVSESQSAAEEGPAGLWDSVKKAAFVIGSGILLLAAFGNSLTWHLQRFWGASGDFWQNLWTRLYLAYEGHDASLFYLGTMLIPTVAFWVPNSLLLWADTTGKPSFITRYRIQVDKNNPVDPAKLRSAMKTVVFNLFFLSGPMVVGVYHLTSWRGNPCGPELPTFHWALTELAIFSIIEEIMFYYSHRLFHHPSFYKHYHKQHHEWTAPIGLICIYAHPLEHVISNMLPVVMGPMVLGSHLATTSLWYCLVLWSTTISHCGYHLPFLPSPEFHDFHHLRFTNCFGVLGVLDRLHGTDSKFRQTKQYERHVLLTGLTPLNESIPDAPKKVSRHRNQPYSSATSQTSVNVLSLILVFLLLPLFPTSITRPSSVQPCSQIHDRTDERRLQRPLPLSLGIIQQFQKADSQNI</sequence>
<comment type="caution">
    <text evidence="8">The sequence shown here is derived from an EMBL/GenBank/DDBJ whole genome shotgun (WGS) entry which is preliminary data.</text>
</comment>
<keyword evidence="3 6" id="KW-1133">Transmembrane helix</keyword>
<comment type="subcellular location">
    <subcellularLocation>
        <location evidence="1">Membrane</location>
    </subcellularLocation>
</comment>
<proteinExistence type="predicted"/>
<feature type="region of interest" description="Disordered" evidence="5">
    <location>
        <begin position="72"/>
        <end position="97"/>
    </location>
</feature>
<reference evidence="8 9" key="1">
    <citation type="submission" date="2019-06" db="EMBL/GenBank/DDBJ databases">
        <title>Draft genomes of female and male turbot (Scophthalmus maximus).</title>
        <authorList>
            <person name="Xu H."/>
            <person name="Xu X.-W."/>
            <person name="Shao C."/>
            <person name="Chen S."/>
        </authorList>
    </citation>
    <scope>NUCLEOTIDE SEQUENCE [LARGE SCALE GENOMIC DNA]</scope>
    <source>
        <strain evidence="8">Ysfricsl-2016a</strain>
        <tissue evidence="8">Blood</tissue>
    </source>
</reference>
<organism evidence="8 9">
    <name type="scientific">Scophthalmus maximus</name>
    <name type="common">Turbot</name>
    <name type="synonym">Psetta maxima</name>
    <dbReference type="NCBI Taxonomy" id="52904"/>
    <lineage>
        <taxon>Eukaryota</taxon>
        <taxon>Metazoa</taxon>
        <taxon>Chordata</taxon>
        <taxon>Craniata</taxon>
        <taxon>Vertebrata</taxon>
        <taxon>Euteleostomi</taxon>
        <taxon>Actinopterygii</taxon>
        <taxon>Neopterygii</taxon>
        <taxon>Teleostei</taxon>
        <taxon>Neoteleostei</taxon>
        <taxon>Acanthomorphata</taxon>
        <taxon>Carangaria</taxon>
        <taxon>Pleuronectiformes</taxon>
        <taxon>Pleuronectoidei</taxon>
        <taxon>Scophthalmidae</taxon>
        <taxon>Scophthalmus</taxon>
    </lineage>
</organism>
<evidence type="ECO:0000313" key="9">
    <source>
        <dbReference type="Proteomes" id="UP000438429"/>
    </source>
</evidence>
<gene>
    <name evidence="8" type="ORF">F2P81_008908</name>
</gene>
<evidence type="ECO:0000256" key="6">
    <source>
        <dbReference type="SAM" id="Phobius"/>
    </source>
</evidence>
<feature type="transmembrane region" description="Helical" evidence="6">
    <location>
        <begin position="218"/>
        <end position="239"/>
    </location>
</feature>
<evidence type="ECO:0000256" key="1">
    <source>
        <dbReference type="ARBA" id="ARBA00004370"/>
    </source>
</evidence>
<feature type="domain" description="Fatty acid hydroxylase" evidence="7">
    <location>
        <begin position="259"/>
        <end position="382"/>
    </location>
</feature>
<evidence type="ECO:0000259" key="7">
    <source>
        <dbReference type="Pfam" id="PF04116"/>
    </source>
</evidence>
<dbReference type="Proteomes" id="UP000438429">
    <property type="component" value="Unassembled WGS sequence"/>
</dbReference>
<keyword evidence="4 6" id="KW-0472">Membrane</keyword>
<protein>
    <recommendedName>
        <fullName evidence="7">Fatty acid hydroxylase domain-containing protein</fullName>
    </recommendedName>
</protein>
<evidence type="ECO:0000256" key="5">
    <source>
        <dbReference type="SAM" id="MobiDB-lite"/>
    </source>
</evidence>
<feature type="transmembrane region" description="Helical" evidence="6">
    <location>
        <begin position="161"/>
        <end position="183"/>
    </location>
</feature>
<accession>A0A6A4T5F6</accession>
<evidence type="ECO:0000256" key="2">
    <source>
        <dbReference type="ARBA" id="ARBA00022692"/>
    </source>
</evidence>
<evidence type="ECO:0000256" key="3">
    <source>
        <dbReference type="ARBA" id="ARBA00022989"/>
    </source>
</evidence>
<dbReference type="PANTHER" id="PTHR11863">
    <property type="entry name" value="STEROL DESATURASE"/>
    <property type="match status" value="1"/>
</dbReference>
<dbReference type="EMBL" id="VEVO01000008">
    <property type="protein sequence ID" value="KAF0038424.1"/>
    <property type="molecule type" value="Genomic_DNA"/>
</dbReference>
<dbReference type="GO" id="GO:0008610">
    <property type="term" value="P:lipid biosynthetic process"/>
    <property type="evidence" value="ECO:0007669"/>
    <property type="project" value="InterPro"/>
</dbReference>
<dbReference type="InterPro" id="IPR050307">
    <property type="entry name" value="Sterol_Desaturase_Related"/>
</dbReference>
<feature type="transmembrane region" description="Helical" evidence="6">
    <location>
        <begin position="110"/>
        <end position="132"/>
    </location>
</feature>